<evidence type="ECO:0000256" key="1">
    <source>
        <dbReference type="ARBA" id="ARBA00022723"/>
    </source>
</evidence>
<dbReference type="AlphaFoldDB" id="A0A8S1E225"/>
<proteinExistence type="inferred from homology"/>
<keyword evidence="1" id="KW-0479">Metal-binding</keyword>
<dbReference type="PROSITE" id="PS00028">
    <property type="entry name" value="ZINC_FINGER_C2H2_1"/>
    <property type="match status" value="9"/>
</dbReference>
<feature type="domain" description="C2H2-type" evidence="8">
    <location>
        <begin position="221"/>
        <end position="248"/>
    </location>
</feature>
<keyword evidence="10" id="KW-1185">Reference proteome</keyword>
<evidence type="ECO:0000256" key="7">
    <source>
        <dbReference type="PROSITE-ProRule" id="PRU00042"/>
    </source>
</evidence>
<keyword evidence="4" id="KW-0862">Zinc</keyword>
<organism evidence="9 10">
    <name type="scientific">Cloeon dipterum</name>
    <dbReference type="NCBI Taxonomy" id="197152"/>
    <lineage>
        <taxon>Eukaryota</taxon>
        <taxon>Metazoa</taxon>
        <taxon>Ecdysozoa</taxon>
        <taxon>Arthropoda</taxon>
        <taxon>Hexapoda</taxon>
        <taxon>Insecta</taxon>
        <taxon>Pterygota</taxon>
        <taxon>Palaeoptera</taxon>
        <taxon>Ephemeroptera</taxon>
        <taxon>Pisciforma</taxon>
        <taxon>Baetidae</taxon>
        <taxon>Cloeon</taxon>
    </lineage>
</organism>
<dbReference type="Gene3D" id="3.30.160.60">
    <property type="entry name" value="Classic Zinc Finger"/>
    <property type="match status" value="5"/>
</dbReference>
<dbReference type="Pfam" id="PF12874">
    <property type="entry name" value="zf-met"/>
    <property type="match status" value="2"/>
</dbReference>
<evidence type="ECO:0000256" key="6">
    <source>
        <dbReference type="ARBA" id="ARBA00037948"/>
    </source>
</evidence>
<dbReference type="OrthoDB" id="6077919at2759"/>
<dbReference type="Proteomes" id="UP000494165">
    <property type="component" value="Unassembled WGS sequence"/>
</dbReference>
<protein>
    <recommendedName>
        <fullName evidence="8">C2H2-type domain-containing protein</fullName>
    </recommendedName>
</protein>
<feature type="domain" description="C2H2-type" evidence="8">
    <location>
        <begin position="401"/>
        <end position="429"/>
    </location>
</feature>
<dbReference type="PANTHER" id="PTHR24388:SF104">
    <property type="entry name" value="AT-RICH BINDING PROTEIN-RELATED"/>
    <property type="match status" value="1"/>
</dbReference>
<dbReference type="Pfam" id="PF00096">
    <property type="entry name" value="zf-C2H2"/>
    <property type="match status" value="1"/>
</dbReference>
<feature type="domain" description="C2H2-type" evidence="8">
    <location>
        <begin position="345"/>
        <end position="372"/>
    </location>
</feature>
<dbReference type="GO" id="GO:0008270">
    <property type="term" value="F:zinc ion binding"/>
    <property type="evidence" value="ECO:0007669"/>
    <property type="project" value="UniProtKB-KW"/>
</dbReference>
<reference evidence="9 10" key="1">
    <citation type="submission" date="2020-04" db="EMBL/GenBank/DDBJ databases">
        <authorList>
            <person name="Alioto T."/>
            <person name="Alioto T."/>
            <person name="Gomez Garrido J."/>
        </authorList>
    </citation>
    <scope>NUCLEOTIDE SEQUENCE [LARGE SCALE GENOMIC DNA]</scope>
</reference>
<name>A0A8S1E225_9INSE</name>
<dbReference type="InterPro" id="IPR050527">
    <property type="entry name" value="Snail/Krueppel_Znf"/>
</dbReference>
<comment type="caution">
    <text evidence="9">The sequence shown here is derived from an EMBL/GenBank/DDBJ whole genome shotgun (WGS) entry which is preliminary data.</text>
</comment>
<keyword evidence="3 7" id="KW-0863">Zinc-finger</keyword>
<dbReference type="SMART" id="SM00355">
    <property type="entry name" value="ZnF_C2H2"/>
    <property type="match status" value="11"/>
</dbReference>
<evidence type="ECO:0000313" key="10">
    <source>
        <dbReference type="Proteomes" id="UP000494165"/>
    </source>
</evidence>
<dbReference type="EMBL" id="CADEPI010000586">
    <property type="protein sequence ID" value="CAB3387531.1"/>
    <property type="molecule type" value="Genomic_DNA"/>
</dbReference>
<keyword evidence="2" id="KW-0677">Repeat</keyword>
<evidence type="ECO:0000256" key="2">
    <source>
        <dbReference type="ARBA" id="ARBA00022737"/>
    </source>
</evidence>
<dbReference type="InterPro" id="IPR013087">
    <property type="entry name" value="Znf_C2H2_type"/>
</dbReference>
<dbReference type="PANTHER" id="PTHR24388">
    <property type="entry name" value="ZINC FINGER PROTEIN"/>
    <property type="match status" value="1"/>
</dbReference>
<keyword evidence="5" id="KW-0539">Nucleus</keyword>
<accession>A0A8S1E225</accession>
<sequence>MCSKFISSLSEHMKTVHPSVGVKCGVCKKLFANLETFQLHMPEHEAGAAAEEAEGAFVQEEYPCDRWVCDKICATEAERITHLVRQHVCDLHKPVMKCYACSEIFLLKYSRELHFQEYPDHFIDEQGNTLPLPLPRPQSLLQCQLCLESYRLPGCLQEHLAWHADQRGLLCELCGYALGSLELLQQHLQSAHKFKKETQKPACDECSSGRCVHTVAAAAGLVCDFCGEVFSSKQFMDFHIRWHFGLPNDSRHYECDICDQVLVSAANLASHRELHFRDKRISCNVCGYVTNNVTYAKKHKALHKGDKDTVHWCKACNRSYGSETSLKMHVRTAHTHRGRRVAKQFECSVCQRKMPSRSALRIHMCSHTGKYPHRCKVCRGGFAIKVQLRNHLWKEHHIGSFQCTMCNESFGHIKTRTEHYKIAHRGFKTPEEEAEHLLKLRVGRKYTKAKKD</sequence>
<evidence type="ECO:0000256" key="5">
    <source>
        <dbReference type="ARBA" id="ARBA00023242"/>
    </source>
</evidence>
<dbReference type="GO" id="GO:0000978">
    <property type="term" value="F:RNA polymerase II cis-regulatory region sequence-specific DNA binding"/>
    <property type="evidence" value="ECO:0007669"/>
    <property type="project" value="TreeGrafter"/>
</dbReference>
<evidence type="ECO:0000256" key="3">
    <source>
        <dbReference type="ARBA" id="ARBA00022771"/>
    </source>
</evidence>
<feature type="domain" description="C2H2-type" evidence="8">
    <location>
        <begin position="169"/>
        <end position="197"/>
    </location>
</feature>
<feature type="domain" description="C2H2-type" evidence="8">
    <location>
        <begin position="281"/>
        <end position="308"/>
    </location>
</feature>
<dbReference type="GO" id="GO:0000981">
    <property type="term" value="F:DNA-binding transcription factor activity, RNA polymerase II-specific"/>
    <property type="evidence" value="ECO:0007669"/>
    <property type="project" value="TreeGrafter"/>
</dbReference>
<dbReference type="InterPro" id="IPR036236">
    <property type="entry name" value="Znf_C2H2_sf"/>
</dbReference>
<evidence type="ECO:0000313" key="9">
    <source>
        <dbReference type="EMBL" id="CAB3387531.1"/>
    </source>
</evidence>
<comment type="similarity">
    <text evidence="6">Belongs to the snail C2H2-type zinc-finger protein family.</text>
</comment>
<dbReference type="SUPFAM" id="SSF57667">
    <property type="entry name" value="beta-beta-alpha zinc fingers"/>
    <property type="match status" value="3"/>
</dbReference>
<gene>
    <name evidence="9" type="ORF">CLODIP_2_CD12527</name>
</gene>
<evidence type="ECO:0000259" key="8">
    <source>
        <dbReference type="PROSITE" id="PS50157"/>
    </source>
</evidence>
<evidence type="ECO:0000256" key="4">
    <source>
        <dbReference type="ARBA" id="ARBA00022833"/>
    </source>
</evidence>
<feature type="domain" description="C2H2-type" evidence="8">
    <location>
        <begin position="253"/>
        <end position="280"/>
    </location>
</feature>
<dbReference type="PROSITE" id="PS50157">
    <property type="entry name" value="ZINC_FINGER_C2H2_2"/>
    <property type="match status" value="7"/>
</dbReference>
<feature type="domain" description="C2H2-type" evidence="8">
    <location>
        <begin position="311"/>
        <end position="341"/>
    </location>
</feature>